<accession>A0A5B7GQH7</accession>
<evidence type="ECO:0000313" key="2">
    <source>
        <dbReference type="Proteomes" id="UP000324222"/>
    </source>
</evidence>
<dbReference type="AlphaFoldDB" id="A0A5B7GQH7"/>
<organism evidence="1 2">
    <name type="scientific">Portunus trituberculatus</name>
    <name type="common">Swimming crab</name>
    <name type="synonym">Neptunus trituberculatus</name>
    <dbReference type="NCBI Taxonomy" id="210409"/>
    <lineage>
        <taxon>Eukaryota</taxon>
        <taxon>Metazoa</taxon>
        <taxon>Ecdysozoa</taxon>
        <taxon>Arthropoda</taxon>
        <taxon>Crustacea</taxon>
        <taxon>Multicrustacea</taxon>
        <taxon>Malacostraca</taxon>
        <taxon>Eumalacostraca</taxon>
        <taxon>Eucarida</taxon>
        <taxon>Decapoda</taxon>
        <taxon>Pleocyemata</taxon>
        <taxon>Brachyura</taxon>
        <taxon>Eubrachyura</taxon>
        <taxon>Portunoidea</taxon>
        <taxon>Portunidae</taxon>
        <taxon>Portuninae</taxon>
        <taxon>Portunus</taxon>
    </lineage>
</organism>
<keyword evidence="2" id="KW-1185">Reference proteome</keyword>
<protein>
    <submittedName>
        <fullName evidence="1">Uncharacterized protein</fullName>
    </submittedName>
</protein>
<dbReference type="Proteomes" id="UP000324222">
    <property type="component" value="Unassembled WGS sequence"/>
</dbReference>
<gene>
    <name evidence="1" type="ORF">E2C01_052864</name>
</gene>
<reference evidence="1 2" key="1">
    <citation type="submission" date="2019-05" db="EMBL/GenBank/DDBJ databases">
        <title>Another draft genome of Portunus trituberculatus and its Hox gene families provides insights of decapod evolution.</title>
        <authorList>
            <person name="Jeong J.-H."/>
            <person name="Song I."/>
            <person name="Kim S."/>
            <person name="Choi T."/>
            <person name="Kim D."/>
            <person name="Ryu S."/>
            <person name="Kim W."/>
        </authorList>
    </citation>
    <scope>NUCLEOTIDE SEQUENCE [LARGE SCALE GENOMIC DNA]</scope>
    <source>
        <tissue evidence="1">Muscle</tissue>
    </source>
</reference>
<proteinExistence type="predicted"/>
<comment type="caution">
    <text evidence="1">The sequence shown here is derived from an EMBL/GenBank/DDBJ whole genome shotgun (WGS) entry which is preliminary data.</text>
</comment>
<name>A0A5B7GQH7_PORTR</name>
<evidence type="ECO:0000313" key="1">
    <source>
        <dbReference type="EMBL" id="MPC58854.1"/>
    </source>
</evidence>
<dbReference type="EMBL" id="VSRR010016042">
    <property type="protein sequence ID" value="MPC58854.1"/>
    <property type="molecule type" value="Genomic_DNA"/>
</dbReference>
<sequence length="93" mass="9792">MGELRGRKPRLAAAQTRPRMVKTHFGFGLRPEGIITFGITEAAGGDPHATCPLIRRPSDPVLLPMHGWGGRLAILLAGDQMGGTPPATACPTP</sequence>